<dbReference type="Proteomes" id="UP000035900">
    <property type="component" value="Unassembled WGS sequence"/>
</dbReference>
<dbReference type="EMBL" id="LFNG01000003">
    <property type="protein sequence ID" value="KMQ72354.1"/>
    <property type="molecule type" value="Genomic_DNA"/>
</dbReference>
<evidence type="ECO:0000313" key="2">
    <source>
        <dbReference type="EMBL" id="KMQ72354.1"/>
    </source>
</evidence>
<feature type="chain" id="PRO_5005289479" description="DUF4136 domain-containing protein" evidence="1">
    <location>
        <begin position="20"/>
        <end position="198"/>
    </location>
</feature>
<dbReference type="STRING" id="1304281.ACM44_02650"/>
<organism evidence="2 3">
    <name type="scientific">Chryseobacterium koreense CCUG 49689</name>
    <dbReference type="NCBI Taxonomy" id="1304281"/>
    <lineage>
        <taxon>Bacteria</taxon>
        <taxon>Pseudomonadati</taxon>
        <taxon>Bacteroidota</taxon>
        <taxon>Flavobacteriia</taxon>
        <taxon>Flavobacteriales</taxon>
        <taxon>Weeksellaceae</taxon>
        <taxon>Chryseobacterium group</taxon>
        <taxon>Chryseobacterium</taxon>
    </lineage>
</organism>
<gene>
    <name evidence="2" type="ORF">ACM44_02650</name>
</gene>
<sequence length="198" mass="23081">MLKKILLLAFFGSLTFINAQEKDLLNVPNPIDFNGTEFYLIRAEQRSKTLFQQQYLPKDEELEKFNQIFEYTFLNKEIDIENAVRQKVEMVQEKQKEDKYAKVNVSESPDGSEYIVDYYISESPANGDSFVEYDIFRFKKFDNGTQKSFLMVNYGKRIYGDPKSAVKILAKQRDPLMTAMIEYKIPEIKVQTATTGSK</sequence>
<comment type="caution">
    <text evidence="2">The sequence shown here is derived from an EMBL/GenBank/DDBJ whole genome shotgun (WGS) entry which is preliminary data.</text>
</comment>
<dbReference type="OrthoDB" id="6057861at2"/>
<accession>A0A0J7J2S0</accession>
<keyword evidence="1" id="KW-0732">Signal</keyword>
<keyword evidence="3" id="KW-1185">Reference proteome</keyword>
<evidence type="ECO:0000313" key="3">
    <source>
        <dbReference type="Proteomes" id="UP000035900"/>
    </source>
</evidence>
<reference evidence="2 3" key="1">
    <citation type="journal article" date="2004" name="Int. J. Syst. Evol. Microbiol.">
        <title>Kaistella koreensis gen. nov., sp. nov., a novel member of the Chryseobacterium-Bergeyella-Riemerella branch.</title>
        <authorList>
            <person name="Kim M.K."/>
            <person name="Im W.T."/>
            <person name="Shin Y.K."/>
            <person name="Lim J.H."/>
            <person name="Kim S.H."/>
            <person name="Lee B.C."/>
            <person name="Park M.Y."/>
            <person name="Lee K.Y."/>
            <person name="Lee S.T."/>
        </authorList>
    </citation>
    <scope>NUCLEOTIDE SEQUENCE [LARGE SCALE GENOMIC DNA]</scope>
    <source>
        <strain evidence="2 3">CCUG 49689</strain>
    </source>
</reference>
<evidence type="ECO:0000256" key="1">
    <source>
        <dbReference type="SAM" id="SignalP"/>
    </source>
</evidence>
<name>A0A0J7J2S0_9FLAO</name>
<evidence type="ECO:0008006" key="4">
    <source>
        <dbReference type="Google" id="ProtNLM"/>
    </source>
</evidence>
<dbReference type="AlphaFoldDB" id="A0A0J7J2S0"/>
<protein>
    <recommendedName>
        <fullName evidence="4">DUF4136 domain-containing protein</fullName>
    </recommendedName>
</protein>
<dbReference type="PATRIC" id="fig|1304281.5.peg.575"/>
<proteinExistence type="predicted"/>
<dbReference type="RefSeq" id="WP_048498550.1">
    <property type="nucleotide sequence ID" value="NZ_LFNG01000003.1"/>
</dbReference>
<feature type="signal peptide" evidence="1">
    <location>
        <begin position="1"/>
        <end position="19"/>
    </location>
</feature>